<evidence type="ECO:0000313" key="5">
    <source>
        <dbReference type="EMBL" id="TDS26340.1"/>
    </source>
</evidence>
<reference evidence="4 7" key="1">
    <citation type="submission" date="2016-10" db="EMBL/GenBank/DDBJ databases">
        <authorList>
            <person name="de Groot N.N."/>
        </authorList>
    </citation>
    <scope>NUCLEOTIDE SEQUENCE [LARGE SCALE GENOMIC DNA]</scope>
    <source>
        <strain evidence="4 7">WG7</strain>
    </source>
</reference>
<keyword evidence="1" id="KW-1133">Transmembrane helix</keyword>
<dbReference type="GO" id="GO:0005886">
    <property type="term" value="C:plasma membrane"/>
    <property type="evidence" value="ECO:0007669"/>
    <property type="project" value="InterPro"/>
</dbReference>
<dbReference type="Proteomes" id="UP000247389">
    <property type="component" value="Unassembled WGS sequence"/>
</dbReference>
<dbReference type="RefSeq" id="WP_073157569.1">
    <property type="nucleotide sequence ID" value="NZ_FMYT01000012.1"/>
</dbReference>
<dbReference type="EMBL" id="QICM01000042">
    <property type="protein sequence ID" value="PXV61929.1"/>
    <property type="molecule type" value="Genomic_DNA"/>
</dbReference>
<reference evidence="3 11" key="2">
    <citation type="submission" date="2016-10" db="EMBL/GenBank/DDBJ databases">
        <authorList>
            <person name="Varghese N."/>
            <person name="Submissions S."/>
        </authorList>
    </citation>
    <scope>NUCLEOTIDE SEQUENCE [LARGE SCALE GENOMIC DNA]</scope>
    <source>
        <strain evidence="3 11">WG10</strain>
    </source>
</reference>
<keyword evidence="1" id="KW-0472">Membrane</keyword>
<dbReference type="Pfam" id="PF09604">
    <property type="entry name" value="Potass_KdpF"/>
    <property type="match status" value="1"/>
</dbReference>
<evidence type="ECO:0000313" key="10">
    <source>
        <dbReference type="Proteomes" id="UP000295758"/>
    </source>
</evidence>
<dbReference type="GeneID" id="99803243"/>
<dbReference type="EMBL" id="FNEH01000029">
    <property type="protein sequence ID" value="SDJ13143.1"/>
    <property type="molecule type" value="Genomic_DNA"/>
</dbReference>
<reference evidence="5 10" key="3">
    <citation type="submission" date="2019-03" db="EMBL/GenBank/DDBJ databases">
        <title>Deep subsurface shale carbon reservoir microbial communities from Ohio and West Virginia, USA.</title>
        <authorList>
            <person name="Wrighton K."/>
        </authorList>
    </citation>
    <scope>NUCLEOTIDE SEQUENCE [LARGE SCALE GENOMIC DNA]</scope>
    <source>
        <strain evidence="5 10">UTICA-S4D12</strain>
    </source>
</reference>
<name>A0A1G6NXD3_9FIRM</name>
<reference evidence="6 9" key="4">
    <citation type="submission" date="2019-03" db="EMBL/GenBank/DDBJ databases">
        <title>Subsurface microbial communities from deep shales in Ohio and West Virginia, USA.</title>
        <authorList>
            <person name="Wrighton K."/>
        </authorList>
    </citation>
    <scope>NUCLEOTIDE SEQUENCE [LARGE SCALE GENOMIC DNA]</scope>
    <source>
        <strain evidence="6 9">DSMZ 11287</strain>
        <strain evidence="2 8">MSL28</strain>
    </source>
</reference>
<dbReference type="Proteomes" id="UP000295758">
    <property type="component" value="Unassembled WGS sequence"/>
</dbReference>
<dbReference type="Proteomes" id="UP000295472">
    <property type="component" value="Unassembled WGS sequence"/>
</dbReference>
<evidence type="ECO:0000313" key="6">
    <source>
        <dbReference type="EMBL" id="TDX35910.1"/>
    </source>
</evidence>
<evidence type="ECO:0000313" key="8">
    <source>
        <dbReference type="Proteomes" id="UP000247389"/>
    </source>
</evidence>
<feature type="transmembrane region" description="Helical" evidence="1">
    <location>
        <begin position="6"/>
        <end position="25"/>
    </location>
</feature>
<evidence type="ECO:0000313" key="3">
    <source>
        <dbReference type="EMBL" id="SDC72449.1"/>
    </source>
</evidence>
<evidence type="ECO:0000313" key="11">
    <source>
        <dbReference type="Proteomes" id="UP000324896"/>
    </source>
</evidence>
<sequence length="29" mass="3385">MDLGNIILGIVTIFVFIYLSYVLFFPTKF</sequence>
<protein>
    <submittedName>
        <fullName evidence="2">K+-transporting ATPase KdpF subunit</fullName>
    </submittedName>
    <submittedName>
        <fullName evidence="3">K+-transporting ATPase, KdpF subunit</fullName>
    </submittedName>
</protein>
<dbReference type="AlphaFoldDB" id="A0A1G6NXD3"/>
<keyword evidence="1" id="KW-0812">Transmembrane</keyword>
<dbReference type="GO" id="GO:0008556">
    <property type="term" value="F:P-type potassium transmembrane transporter activity"/>
    <property type="evidence" value="ECO:0007669"/>
    <property type="project" value="InterPro"/>
</dbReference>
<accession>A0A1G6NXD3</accession>
<dbReference type="EMBL" id="SOEF01000055">
    <property type="protein sequence ID" value="TDX35910.1"/>
    <property type="molecule type" value="Genomic_DNA"/>
</dbReference>
<dbReference type="Proteomes" id="UP000324896">
    <property type="component" value="Unassembled WGS sequence"/>
</dbReference>
<dbReference type="EMBL" id="SOAA01000036">
    <property type="protein sequence ID" value="TDS26340.1"/>
    <property type="molecule type" value="Genomic_DNA"/>
</dbReference>
<dbReference type="InterPro" id="IPR011726">
    <property type="entry name" value="KdpF"/>
</dbReference>
<evidence type="ECO:0000256" key="1">
    <source>
        <dbReference type="SAM" id="Phobius"/>
    </source>
</evidence>
<evidence type="ECO:0000313" key="7">
    <source>
        <dbReference type="Proteomes" id="UP000198945"/>
    </source>
</evidence>
<gene>
    <name evidence="5" type="ORF">BY453_13614</name>
    <name evidence="6" type="ORF">C7954_1558</name>
    <name evidence="2" type="ORF">C8C78_14212</name>
    <name evidence="3" type="ORF">SAMN04488597_11285</name>
    <name evidence="4" type="ORF">SAMN04515654_12923</name>
</gene>
<dbReference type="Proteomes" id="UP000198945">
    <property type="component" value="Unassembled WGS sequence"/>
</dbReference>
<proteinExistence type="predicted"/>
<organism evidence="3 11">
    <name type="scientific">Halanaerobium congolense</name>
    <dbReference type="NCBI Taxonomy" id="54121"/>
    <lineage>
        <taxon>Bacteria</taxon>
        <taxon>Bacillati</taxon>
        <taxon>Bacillota</taxon>
        <taxon>Clostridia</taxon>
        <taxon>Halanaerobiales</taxon>
        <taxon>Halanaerobiaceae</taxon>
        <taxon>Halanaerobium</taxon>
    </lineage>
</organism>
<evidence type="ECO:0000313" key="2">
    <source>
        <dbReference type="EMBL" id="PXV61929.1"/>
    </source>
</evidence>
<evidence type="ECO:0000313" key="9">
    <source>
        <dbReference type="Proteomes" id="UP000295472"/>
    </source>
</evidence>
<dbReference type="EMBL" id="FMYT01000012">
    <property type="protein sequence ID" value="SDC72449.1"/>
    <property type="molecule type" value="Genomic_DNA"/>
</dbReference>
<evidence type="ECO:0000313" key="4">
    <source>
        <dbReference type="EMBL" id="SDJ13143.1"/>
    </source>
</evidence>